<proteinExistence type="inferred from homology"/>
<dbReference type="GO" id="GO:0019427">
    <property type="term" value="P:acetyl-CoA biosynthetic process from acetate"/>
    <property type="evidence" value="ECO:0007669"/>
    <property type="project" value="UniProtKB-UniRule"/>
</dbReference>
<evidence type="ECO:0000256" key="1">
    <source>
        <dbReference type="ARBA" id="ARBA00006432"/>
    </source>
</evidence>
<dbReference type="PROSITE" id="PS00455">
    <property type="entry name" value="AMP_BINDING"/>
    <property type="match status" value="1"/>
</dbReference>
<dbReference type="InterPro" id="IPR011904">
    <property type="entry name" value="Ac_CoA_lig"/>
</dbReference>
<keyword evidence="5" id="KW-0067">ATP-binding</keyword>
<evidence type="ECO:0000259" key="8">
    <source>
        <dbReference type="Pfam" id="PF00501"/>
    </source>
</evidence>
<comment type="caution">
    <text evidence="11">The sequence shown here is derived from an EMBL/GenBank/DDBJ whole genome shotgun (WGS) entry which is preliminary data.</text>
</comment>
<dbReference type="InterPro" id="IPR020845">
    <property type="entry name" value="AMP-binding_CS"/>
</dbReference>
<dbReference type="EMBL" id="MGAQ01000027">
    <property type="protein sequence ID" value="OGK49735.1"/>
    <property type="molecule type" value="Genomic_DNA"/>
</dbReference>
<dbReference type="AlphaFoldDB" id="A0A1F7J2A3"/>
<keyword evidence="3 11" id="KW-0436">Ligase</keyword>
<dbReference type="InterPro" id="IPR000873">
    <property type="entry name" value="AMP-dep_synth/lig_dom"/>
</dbReference>
<feature type="domain" description="Acetyl-coenzyme A synthetase N-terminal" evidence="10">
    <location>
        <begin position="20"/>
        <end position="73"/>
    </location>
</feature>
<comment type="similarity">
    <text evidence="1">Belongs to the ATP-dependent AMP-binding enzyme family.</text>
</comment>
<evidence type="ECO:0000256" key="5">
    <source>
        <dbReference type="ARBA" id="ARBA00022840"/>
    </source>
</evidence>
<feature type="domain" description="AMP-binding enzyme C-terminal" evidence="9">
    <location>
        <begin position="520"/>
        <end position="598"/>
    </location>
</feature>
<dbReference type="PANTHER" id="PTHR24095">
    <property type="entry name" value="ACETYL-COENZYME A SYNTHETASE"/>
    <property type="match status" value="1"/>
</dbReference>
<dbReference type="SUPFAM" id="SSF56801">
    <property type="entry name" value="Acetyl-CoA synthetase-like"/>
    <property type="match status" value="1"/>
</dbReference>
<sequence length="621" mass="70059">MSDFVNPSEEIKNNAYVKDYEKLYKDSLEHPDAFWENVAKELFWYKPWTKVIESKHPYYDWFVGGQTNIVANALDRWQKTEKKDQLALVWEGQDGKVVRYTYQQLHEQVSRAANALKSLGVKKGDRVSIYMPRIPEQTIVMLASAKIGAIHTVVYSGFSVQALKSRIEDAESKIVITADGYHFRDKLVETKKTVDDAIKDNPAVKKVLVVKRTGNPIAFTEGKDIWWEELVSKQDSICPTEILDANDPLFILYTSGSTGTPKGVIHAHGGYMVGVYITAKYIFNLRSNDVFWCAADPGWITGHSYIVYSPFINGVTNFIYEGPPDYPDAGKWWSMIEKYKITKFYTAPTAIRALMKYGDAIPQKYNLSSLKILGSVGEPINPEAWRWYYRVIGKEKCPIMDTWWQTETGMHIISPLPTSPLKPGSAGKPFFGIKADVVDEKGTPVAVNTQGYLVLKKPWPAMFKDVYKNSEKYTDLYWGKIPGTYFTGDFAKRDSDGYFWILGRNDDVMKVSGYRFGSAELESAFVAHPSVAEAAVIGKPHEIKGESIKAFVILKVGVQPTDELKNELKQQVRKLIGPIATPDEIEFVPALPKTRSGKIMRRVLKAKELGQDLGDTSTLEG</sequence>
<evidence type="ECO:0000256" key="2">
    <source>
        <dbReference type="ARBA" id="ARBA00013275"/>
    </source>
</evidence>
<evidence type="ECO:0000259" key="9">
    <source>
        <dbReference type="Pfam" id="PF13193"/>
    </source>
</evidence>
<name>A0A1F7J2A3_9BACT</name>
<dbReference type="FunFam" id="3.40.50.12780:FF:000001">
    <property type="entry name" value="Acetyl-coenzyme A synthetase"/>
    <property type="match status" value="1"/>
</dbReference>
<dbReference type="InterPro" id="IPR025110">
    <property type="entry name" value="AMP-bd_C"/>
</dbReference>
<dbReference type="InterPro" id="IPR045851">
    <property type="entry name" value="AMP-bd_C_sf"/>
</dbReference>
<keyword evidence="6" id="KW-0007">Acetylation</keyword>
<dbReference type="Gene3D" id="3.40.50.12780">
    <property type="entry name" value="N-terminal domain of ligase-like"/>
    <property type="match status" value="1"/>
</dbReference>
<evidence type="ECO:0000256" key="3">
    <source>
        <dbReference type="ARBA" id="ARBA00022598"/>
    </source>
</evidence>
<gene>
    <name evidence="11" type="ORF">A3B50_03415</name>
</gene>
<dbReference type="InterPro" id="IPR042099">
    <property type="entry name" value="ANL_N_sf"/>
</dbReference>
<dbReference type="CDD" id="cd05966">
    <property type="entry name" value="ACS"/>
    <property type="match status" value="1"/>
</dbReference>
<evidence type="ECO:0000259" key="10">
    <source>
        <dbReference type="Pfam" id="PF16177"/>
    </source>
</evidence>
<protein>
    <recommendedName>
        <fullName evidence="2 7">Acetate--CoA ligase</fullName>
        <ecNumber evidence="2 7">6.2.1.1</ecNumber>
    </recommendedName>
</protein>
<evidence type="ECO:0000313" key="11">
    <source>
        <dbReference type="EMBL" id="OGK49735.1"/>
    </source>
</evidence>
<dbReference type="Pfam" id="PF13193">
    <property type="entry name" value="AMP-binding_C"/>
    <property type="match status" value="1"/>
</dbReference>
<accession>A0A1F7J2A3</accession>
<dbReference type="NCBIfam" id="TIGR02188">
    <property type="entry name" value="Ac_CoA_lig_AcsA"/>
    <property type="match status" value="1"/>
</dbReference>
<evidence type="ECO:0000256" key="4">
    <source>
        <dbReference type="ARBA" id="ARBA00022741"/>
    </source>
</evidence>
<evidence type="ECO:0000256" key="6">
    <source>
        <dbReference type="ARBA" id="ARBA00022990"/>
    </source>
</evidence>
<dbReference type="Pfam" id="PF00501">
    <property type="entry name" value="AMP-binding"/>
    <property type="match status" value="1"/>
</dbReference>
<evidence type="ECO:0000256" key="7">
    <source>
        <dbReference type="NCBIfam" id="TIGR02188"/>
    </source>
</evidence>
<dbReference type="PANTHER" id="PTHR24095:SF14">
    <property type="entry name" value="ACETYL-COENZYME A SYNTHETASE 1"/>
    <property type="match status" value="1"/>
</dbReference>
<organism evidence="11 12">
    <name type="scientific">Candidatus Roizmanbacteria bacterium RIFCSPLOWO2_01_FULL_40_42</name>
    <dbReference type="NCBI Taxonomy" id="1802066"/>
    <lineage>
        <taxon>Bacteria</taxon>
        <taxon>Candidatus Roizmaniibacteriota</taxon>
    </lineage>
</organism>
<keyword evidence="4" id="KW-0547">Nucleotide-binding</keyword>
<dbReference type="Gene3D" id="3.30.300.30">
    <property type="match status" value="1"/>
</dbReference>
<dbReference type="GO" id="GO:0016208">
    <property type="term" value="F:AMP binding"/>
    <property type="evidence" value="ECO:0007669"/>
    <property type="project" value="InterPro"/>
</dbReference>
<evidence type="ECO:0000313" key="12">
    <source>
        <dbReference type="Proteomes" id="UP000178558"/>
    </source>
</evidence>
<dbReference type="NCBIfam" id="NF001208">
    <property type="entry name" value="PRK00174.1"/>
    <property type="match status" value="1"/>
</dbReference>
<dbReference type="EC" id="6.2.1.1" evidence="2 7"/>
<dbReference type="Proteomes" id="UP000178558">
    <property type="component" value="Unassembled WGS sequence"/>
</dbReference>
<dbReference type="GO" id="GO:0005524">
    <property type="term" value="F:ATP binding"/>
    <property type="evidence" value="ECO:0007669"/>
    <property type="project" value="UniProtKB-KW"/>
</dbReference>
<feature type="domain" description="AMP-dependent synthetase/ligase" evidence="8">
    <location>
        <begin position="77"/>
        <end position="459"/>
    </location>
</feature>
<dbReference type="GO" id="GO:0003987">
    <property type="term" value="F:acetate-CoA ligase activity"/>
    <property type="evidence" value="ECO:0007669"/>
    <property type="project" value="UniProtKB-UniRule"/>
</dbReference>
<dbReference type="InterPro" id="IPR032387">
    <property type="entry name" value="ACAS_N"/>
</dbReference>
<reference evidence="11 12" key="1">
    <citation type="journal article" date="2016" name="Nat. Commun.">
        <title>Thousands of microbial genomes shed light on interconnected biogeochemical processes in an aquifer system.</title>
        <authorList>
            <person name="Anantharaman K."/>
            <person name="Brown C.T."/>
            <person name="Hug L.A."/>
            <person name="Sharon I."/>
            <person name="Castelle C.J."/>
            <person name="Probst A.J."/>
            <person name="Thomas B.C."/>
            <person name="Singh A."/>
            <person name="Wilkins M.J."/>
            <person name="Karaoz U."/>
            <person name="Brodie E.L."/>
            <person name="Williams K.H."/>
            <person name="Hubbard S.S."/>
            <person name="Banfield J.F."/>
        </authorList>
    </citation>
    <scope>NUCLEOTIDE SEQUENCE [LARGE SCALE GENOMIC DNA]</scope>
</reference>
<dbReference type="Pfam" id="PF16177">
    <property type="entry name" value="ACAS_N"/>
    <property type="match status" value="1"/>
</dbReference>